<reference evidence="1 2" key="1">
    <citation type="submission" date="2024-04" db="EMBL/GenBank/DDBJ databases">
        <title>WGS of bacteria from Torrens River.</title>
        <authorList>
            <person name="Wyrsch E.R."/>
            <person name="Drigo B."/>
        </authorList>
    </citation>
    <scope>NUCLEOTIDE SEQUENCE [LARGE SCALE GENOMIC DNA]</scope>
    <source>
        <strain evidence="1 2">TWI391</strain>
    </source>
</reference>
<accession>A0ABV0BZ91</accession>
<dbReference type="EMBL" id="JBDJNQ010000012">
    <property type="protein sequence ID" value="MEN5379894.1"/>
    <property type="molecule type" value="Genomic_DNA"/>
</dbReference>
<name>A0ABV0BZ91_9SPHI</name>
<keyword evidence="2" id="KW-1185">Reference proteome</keyword>
<evidence type="ECO:0000313" key="2">
    <source>
        <dbReference type="Proteomes" id="UP001409291"/>
    </source>
</evidence>
<comment type="caution">
    <text evidence="1">The sequence shown here is derived from an EMBL/GenBank/DDBJ whole genome shotgun (WGS) entry which is preliminary data.</text>
</comment>
<protein>
    <recommendedName>
        <fullName evidence="3">Lipoprotein</fullName>
    </recommendedName>
</protein>
<evidence type="ECO:0008006" key="3">
    <source>
        <dbReference type="Google" id="ProtNLM"/>
    </source>
</evidence>
<evidence type="ECO:0000313" key="1">
    <source>
        <dbReference type="EMBL" id="MEN5379894.1"/>
    </source>
</evidence>
<dbReference type="PROSITE" id="PS51257">
    <property type="entry name" value="PROKAR_LIPOPROTEIN"/>
    <property type="match status" value="1"/>
</dbReference>
<proteinExistence type="predicted"/>
<gene>
    <name evidence="1" type="ORF">ABE541_21685</name>
</gene>
<dbReference type="Proteomes" id="UP001409291">
    <property type="component" value="Unassembled WGS sequence"/>
</dbReference>
<sequence length="282" mass="31869">MVKNFTTFLSIIIASSLLTSCMNEEPKQIKQEKKESNLKTDKVEAFVGFAFLNEKKDSLVSLAVEDEKIKPEAATHAIIENKITPIDFSVTKPESESSNGRQTSHNFSNNGGTFFSLKEQIKEGDFALIVNQKFIDQNQILPFKKINKETNEQIKLKIAKQYNRKISQSSTLAELNNKAQINITLFEVKNDSALAVLTYLHNDQLITLDFPAKYDEMSTWRVDDGGVFDFENLQLLSIFQSDKSIKIATVFWGAEGYNLNFYESVDGVFKNIAEAYGYSAPL</sequence>
<organism evidence="1 2">
    <name type="scientific">Sphingobacterium kitahiroshimense</name>
    <dbReference type="NCBI Taxonomy" id="470446"/>
    <lineage>
        <taxon>Bacteria</taxon>
        <taxon>Pseudomonadati</taxon>
        <taxon>Bacteroidota</taxon>
        <taxon>Sphingobacteriia</taxon>
        <taxon>Sphingobacteriales</taxon>
        <taxon>Sphingobacteriaceae</taxon>
        <taxon>Sphingobacterium</taxon>
    </lineage>
</organism>
<dbReference type="RefSeq" id="WP_346582747.1">
    <property type="nucleotide sequence ID" value="NZ_JBDJLH010000009.1"/>
</dbReference>